<protein>
    <submittedName>
        <fullName evidence="2">Dabb family protein</fullName>
    </submittedName>
</protein>
<proteinExistence type="predicted"/>
<evidence type="ECO:0000259" key="1">
    <source>
        <dbReference type="PROSITE" id="PS51502"/>
    </source>
</evidence>
<accession>A0ABY7YPU3</accession>
<dbReference type="Pfam" id="PF07876">
    <property type="entry name" value="Dabb"/>
    <property type="match status" value="1"/>
</dbReference>
<sequence length="98" mass="11358">MSALTETRIRHSVVFTLKHAEGSEQERAFIHDASILGQIPGVLEFENLHQVSPKAHYRFGFVMEFATRADYEAYNQHPDHAAFVKNRWVPEVEDFMEP</sequence>
<name>A0ABY7YPU3_9HYPH</name>
<dbReference type="Gene3D" id="3.30.70.100">
    <property type="match status" value="1"/>
</dbReference>
<evidence type="ECO:0000313" key="2">
    <source>
        <dbReference type="EMBL" id="WDR03333.1"/>
    </source>
</evidence>
<gene>
    <name evidence="2" type="ORF">PSQ19_04085</name>
</gene>
<dbReference type="PROSITE" id="PS51502">
    <property type="entry name" value="S_R_A_B_BARREL"/>
    <property type="match status" value="1"/>
</dbReference>
<evidence type="ECO:0000313" key="3">
    <source>
        <dbReference type="Proteomes" id="UP001220530"/>
    </source>
</evidence>
<dbReference type="InterPro" id="IPR011008">
    <property type="entry name" value="Dimeric_a/b-barrel"/>
</dbReference>
<reference evidence="2 3" key="1">
    <citation type="submission" date="2023-02" db="EMBL/GenBank/DDBJ databases">
        <title>Devosia algicola sp. nov., isolated from the phycosphere of marine algae.</title>
        <authorList>
            <person name="Kim J.M."/>
            <person name="Lee J.K."/>
            <person name="Choi B.J."/>
            <person name="Bayburt H."/>
            <person name="Jeon C.O."/>
        </authorList>
    </citation>
    <scope>NUCLEOTIDE SEQUENCE [LARGE SCALE GENOMIC DNA]</scope>
    <source>
        <strain evidence="2 3">G20-9</strain>
    </source>
</reference>
<dbReference type="SUPFAM" id="SSF54909">
    <property type="entry name" value="Dimeric alpha+beta barrel"/>
    <property type="match status" value="1"/>
</dbReference>
<dbReference type="RefSeq" id="WP_282219727.1">
    <property type="nucleotide sequence ID" value="NZ_CP118246.1"/>
</dbReference>
<feature type="domain" description="Stress-response A/B barrel" evidence="1">
    <location>
        <begin position="9"/>
        <end position="98"/>
    </location>
</feature>
<dbReference type="InterPro" id="IPR013097">
    <property type="entry name" value="Dabb"/>
</dbReference>
<organism evidence="2 3">
    <name type="scientific">Devosia algicola</name>
    <dbReference type="NCBI Taxonomy" id="3026418"/>
    <lineage>
        <taxon>Bacteria</taxon>
        <taxon>Pseudomonadati</taxon>
        <taxon>Pseudomonadota</taxon>
        <taxon>Alphaproteobacteria</taxon>
        <taxon>Hyphomicrobiales</taxon>
        <taxon>Devosiaceae</taxon>
        <taxon>Devosia</taxon>
    </lineage>
</organism>
<dbReference type="SMART" id="SM00886">
    <property type="entry name" value="Dabb"/>
    <property type="match status" value="1"/>
</dbReference>
<keyword evidence="3" id="KW-1185">Reference proteome</keyword>
<dbReference type="Proteomes" id="UP001220530">
    <property type="component" value="Chromosome"/>
</dbReference>
<dbReference type="EMBL" id="CP118246">
    <property type="protein sequence ID" value="WDR03333.1"/>
    <property type="molecule type" value="Genomic_DNA"/>
</dbReference>